<evidence type="ECO:0000256" key="3">
    <source>
        <dbReference type="ARBA" id="ARBA00022989"/>
    </source>
</evidence>
<comment type="subcellular location">
    <subcellularLocation>
        <location evidence="1">Membrane</location>
        <topology evidence="1">Multi-pass membrane protein</topology>
    </subcellularLocation>
</comment>
<organism evidence="8 9">
    <name type="scientific">Dactylonectria macrodidyma</name>
    <dbReference type="NCBI Taxonomy" id="307937"/>
    <lineage>
        <taxon>Eukaryota</taxon>
        <taxon>Fungi</taxon>
        <taxon>Dikarya</taxon>
        <taxon>Ascomycota</taxon>
        <taxon>Pezizomycotina</taxon>
        <taxon>Sordariomycetes</taxon>
        <taxon>Hypocreomycetidae</taxon>
        <taxon>Hypocreales</taxon>
        <taxon>Nectriaceae</taxon>
        <taxon>Dactylonectria</taxon>
    </lineage>
</organism>
<comment type="caution">
    <text evidence="8">The sequence shown here is derived from an EMBL/GenBank/DDBJ whole genome shotgun (WGS) entry which is preliminary data.</text>
</comment>
<keyword evidence="3 6" id="KW-1133">Transmembrane helix</keyword>
<evidence type="ECO:0000313" key="8">
    <source>
        <dbReference type="EMBL" id="KAH7176119.1"/>
    </source>
</evidence>
<evidence type="ECO:0000256" key="2">
    <source>
        <dbReference type="ARBA" id="ARBA00022692"/>
    </source>
</evidence>
<dbReference type="AlphaFoldDB" id="A0A9P9FTU1"/>
<evidence type="ECO:0000313" key="9">
    <source>
        <dbReference type="Proteomes" id="UP000738349"/>
    </source>
</evidence>
<reference evidence="8" key="1">
    <citation type="journal article" date="2021" name="Nat. Commun.">
        <title>Genetic determinants of endophytism in the Arabidopsis root mycobiome.</title>
        <authorList>
            <person name="Mesny F."/>
            <person name="Miyauchi S."/>
            <person name="Thiergart T."/>
            <person name="Pickel B."/>
            <person name="Atanasova L."/>
            <person name="Karlsson M."/>
            <person name="Huettel B."/>
            <person name="Barry K.W."/>
            <person name="Haridas S."/>
            <person name="Chen C."/>
            <person name="Bauer D."/>
            <person name="Andreopoulos W."/>
            <person name="Pangilinan J."/>
            <person name="LaButti K."/>
            <person name="Riley R."/>
            <person name="Lipzen A."/>
            <person name="Clum A."/>
            <person name="Drula E."/>
            <person name="Henrissat B."/>
            <person name="Kohler A."/>
            <person name="Grigoriev I.V."/>
            <person name="Martin F.M."/>
            <person name="Hacquard S."/>
        </authorList>
    </citation>
    <scope>NUCLEOTIDE SEQUENCE</scope>
    <source>
        <strain evidence="8">MPI-CAGE-AT-0147</strain>
    </source>
</reference>
<evidence type="ECO:0000256" key="4">
    <source>
        <dbReference type="ARBA" id="ARBA00023136"/>
    </source>
</evidence>
<evidence type="ECO:0000256" key="6">
    <source>
        <dbReference type="SAM" id="Phobius"/>
    </source>
</evidence>
<evidence type="ECO:0000256" key="1">
    <source>
        <dbReference type="ARBA" id="ARBA00004141"/>
    </source>
</evidence>
<comment type="similarity">
    <text evidence="5">Belongs to the SAT4 family.</text>
</comment>
<feature type="transmembrane region" description="Helical" evidence="6">
    <location>
        <begin position="134"/>
        <end position="153"/>
    </location>
</feature>
<dbReference type="PANTHER" id="PTHR33048:SF47">
    <property type="entry name" value="INTEGRAL MEMBRANE PROTEIN-RELATED"/>
    <property type="match status" value="1"/>
</dbReference>
<dbReference type="OrthoDB" id="5417844at2759"/>
<feature type="transmembrane region" description="Helical" evidence="6">
    <location>
        <begin position="42"/>
        <end position="64"/>
    </location>
</feature>
<evidence type="ECO:0000256" key="5">
    <source>
        <dbReference type="ARBA" id="ARBA00038359"/>
    </source>
</evidence>
<accession>A0A9P9FTU1</accession>
<sequence length="329" mass="36403">MATSGLALTCLTSPAGWQKHGLGRHIWASPPEAMKVWEMGLFMAEFTYTLSLVFIKWSILAFYWRIFSTEFMIRMPIWILFGMVCAWGIAVILVAIYKCLPIYAVWERFDPVNPMPASDYTCGVDVYDSFVGNAIPNIITDVFLILLPLPYIWKMSCLRWAQKVAITGIFIVGIFVTVISVIRLIFVINLDLESPDIIWNPSDAVMWTGVEVNIATVCACLPSLKPILNLLMYGTVRPRSQSSGTSGINTIGGSAEAAKKRARPTPLGDSSCYVSCTRTRILNTGVIPGDVHPFAELADNDSDTYRAGLEAVELEYTGSQLRDDGSIGY</sequence>
<dbReference type="PANTHER" id="PTHR33048">
    <property type="entry name" value="PTH11-LIKE INTEGRAL MEMBRANE PROTEIN (AFU_ORTHOLOGUE AFUA_5G11245)"/>
    <property type="match status" value="1"/>
</dbReference>
<feature type="transmembrane region" description="Helical" evidence="6">
    <location>
        <begin position="76"/>
        <end position="97"/>
    </location>
</feature>
<dbReference type="InterPro" id="IPR052337">
    <property type="entry name" value="SAT4-like"/>
</dbReference>
<gene>
    <name evidence="8" type="ORF">EDB81DRAFT_771947</name>
</gene>
<dbReference type="Proteomes" id="UP000738349">
    <property type="component" value="Unassembled WGS sequence"/>
</dbReference>
<dbReference type="EMBL" id="JAGMUV010000001">
    <property type="protein sequence ID" value="KAH7176119.1"/>
    <property type="molecule type" value="Genomic_DNA"/>
</dbReference>
<evidence type="ECO:0000259" key="7">
    <source>
        <dbReference type="Pfam" id="PF20684"/>
    </source>
</evidence>
<name>A0A9P9FTU1_9HYPO</name>
<dbReference type="GO" id="GO:0016020">
    <property type="term" value="C:membrane"/>
    <property type="evidence" value="ECO:0007669"/>
    <property type="project" value="UniProtKB-SubCell"/>
</dbReference>
<keyword evidence="4 6" id="KW-0472">Membrane</keyword>
<proteinExistence type="inferred from homology"/>
<dbReference type="InterPro" id="IPR049326">
    <property type="entry name" value="Rhodopsin_dom_fungi"/>
</dbReference>
<protein>
    <recommendedName>
        <fullName evidence="7">Rhodopsin domain-containing protein</fullName>
    </recommendedName>
</protein>
<dbReference type="Pfam" id="PF20684">
    <property type="entry name" value="Fung_rhodopsin"/>
    <property type="match status" value="1"/>
</dbReference>
<keyword evidence="9" id="KW-1185">Reference proteome</keyword>
<feature type="domain" description="Rhodopsin" evidence="7">
    <location>
        <begin position="16"/>
        <end position="229"/>
    </location>
</feature>
<keyword evidence="2 6" id="KW-0812">Transmembrane</keyword>
<feature type="transmembrane region" description="Helical" evidence="6">
    <location>
        <begin position="165"/>
        <end position="186"/>
    </location>
</feature>